<protein>
    <recommendedName>
        <fullName evidence="4">Myb-like domain-containing protein</fullName>
    </recommendedName>
</protein>
<feature type="compositionally biased region" description="Basic residues" evidence="1">
    <location>
        <begin position="104"/>
        <end position="113"/>
    </location>
</feature>
<accession>A0ABR1PHT4</accession>
<name>A0ABR1PHT4_DIAER</name>
<keyword evidence="3" id="KW-1185">Reference proteome</keyword>
<evidence type="ECO:0008006" key="4">
    <source>
        <dbReference type="Google" id="ProtNLM"/>
    </source>
</evidence>
<evidence type="ECO:0000313" key="2">
    <source>
        <dbReference type="EMBL" id="KAK7737122.1"/>
    </source>
</evidence>
<feature type="region of interest" description="Disordered" evidence="1">
    <location>
        <begin position="42"/>
        <end position="125"/>
    </location>
</feature>
<reference evidence="2 3" key="1">
    <citation type="submission" date="2024-02" db="EMBL/GenBank/DDBJ databases">
        <title>De novo assembly and annotation of 12 fungi associated with fruit tree decline syndrome in Ontario, Canada.</title>
        <authorList>
            <person name="Sulman M."/>
            <person name="Ellouze W."/>
            <person name="Ilyukhin E."/>
        </authorList>
    </citation>
    <scope>NUCLEOTIDE SEQUENCE [LARGE SCALE GENOMIC DNA]</scope>
    <source>
        <strain evidence="2 3">M169</strain>
    </source>
</reference>
<evidence type="ECO:0000256" key="1">
    <source>
        <dbReference type="SAM" id="MobiDB-lite"/>
    </source>
</evidence>
<comment type="caution">
    <text evidence="2">The sequence shown here is derived from an EMBL/GenBank/DDBJ whole genome shotgun (WGS) entry which is preliminary data.</text>
</comment>
<evidence type="ECO:0000313" key="3">
    <source>
        <dbReference type="Proteomes" id="UP001430848"/>
    </source>
</evidence>
<feature type="compositionally biased region" description="Basic and acidic residues" evidence="1">
    <location>
        <begin position="42"/>
        <end position="70"/>
    </location>
</feature>
<gene>
    <name evidence="2" type="ORF">SLS63_002913</name>
</gene>
<proteinExistence type="predicted"/>
<dbReference type="Proteomes" id="UP001430848">
    <property type="component" value="Unassembled WGS sequence"/>
</dbReference>
<dbReference type="EMBL" id="JAKNSF020000008">
    <property type="protein sequence ID" value="KAK7737122.1"/>
    <property type="molecule type" value="Genomic_DNA"/>
</dbReference>
<feature type="compositionally biased region" description="Basic and acidic residues" evidence="1">
    <location>
        <begin position="195"/>
        <end position="245"/>
    </location>
</feature>
<organism evidence="2 3">
    <name type="scientific">Diaporthe eres</name>
    <name type="common">Phomopsis oblonga</name>
    <dbReference type="NCBI Taxonomy" id="83184"/>
    <lineage>
        <taxon>Eukaryota</taxon>
        <taxon>Fungi</taxon>
        <taxon>Dikarya</taxon>
        <taxon>Ascomycota</taxon>
        <taxon>Pezizomycotina</taxon>
        <taxon>Sordariomycetes</taxon>
        <taxon>Sordariomycetidae</taxon>
        <taxon>Diaporthales</taxon>
        <taxon>Diaporthaceae</taxon>
        <taxon>Diaporthe</taxon>
        <taxon>Diaporthe eres species complex</taxon>
    </lineage>
</organism>
<sequence>MENPLNQKWLYISVQALASIDLKPAVVRGEVRRLPAASVEAEIRTNKLGPDHHDMSQSDETEAHTDHDANDVDYEPAAASTPGSDHKPQDEQAPTGDDEAHSVKTTRSRKRRSSGPCVANGKDPWGDEEIMKLIKWKVQGMTHKEAGARLGRTEPACAIRHSIVMKQDRWIEFARAYREKRAAGEVSDTEGENEIGQKDELVKDDAEMNDAEGKGDVELNKEAEETKKDDDKKDFQMGEKEAVEK</sequence>
<feature type="region of interest" description="Disordered" evidence="1">
    <location>
        <begin position="181"/>
        <end position="245"/>
    </location>
</feature>